<dbReference type="InterPro" id="IPR000515">
    <property type="entry name" value="MetI-like"/>
</dbReference>
<dbReference type="PANTHER" id="PTHR30043:SF1">
    <property type="entry name" value="ABC TRANSPORT SYSTEM PERMEASE PROTEIN P69"/>
    <property type="match status" value="1"/>
</dbReference>
<dbReference type="EMBL" id="AXZF01000067">
    <property type="protein sequence ID" value="ERT68384.1"/>
    <property type="molecule type" value="Genomic_DNA"/>
</dbReference>
<dbReference type="AlphaFoldDB" id="U7VB62"/>
<protein>
    <recommendedName>
        <fullName evidence="8">ABC transmembrane type-1 domain-containing protein</fullName>
    </recommendedName>
</protein>
<sequence>MKYTVKMFNKNDIFTLGVISIIYLFIAYRLDFSFLSFLVELPSAVSFITEEMLPVNWKSYNNYMTPLLDTFCVAIVSLIFSSAISFFLGFLCSEKTMHFKPIRNFVKSFATVLRNIPNIIWALMFVPAFGVGITTGIIALTVGNIGDMTRFYYETIDEVDLELLSSLKATGMSHLQVIRFGAIPQAIPGFISWTIYSLESNIRSSAVIGLVGAGGIGMYISNNLSLMKYNTAAMGILLIVVCAIVTEIISNILRKRII</sequence>
<dbReference type="GO" id="GO:0005886">
    <property type="term" value="C:plasma membrane"/>
    <property type="evidence" value="ECO:0007669"/>
    <property type="project" value="UniProtKB-SubCell"/>
</dbReference>
<keyword evidence="5 7" id="KW-1133">Transmembrane helix</keyword>
<dbReference type="SUPFAM" id="SSF161098">
    <property type="entry name" value="MetI-like"/>
    <property type="match status" value="1"/>
</dbReference>
<dbReference type="RefSeq" id="WP_023051309.1">
    <property type="nucleotide sequence ID" value="NZ_CP173062.2"/>
</dbReference>
<reference evidence="9 10" key="1">
    <citation type="submission" date="2013-08" db="EMBL/GenBank/DDBJ databases">
        <authorList>
            <person name="Weinstock G."/>
            <person name="Sodergren E."/>
            <person name="Wylie T."/>
            <person name="Fulton L."/>
            <person name="Fulton R."/>
            <person name="Fronick C."/>
            <person name="O'Laughlin M."/>
            <person name="Godfrey J."/>
            <person name="Miner T."/>
            <person name="Herter B."/>
            <person name="Appelbaum E."/>
            <person name="Cordes M."/>
            <person name="Lek S."/>
            <person name="Wollam A."/>
            <person name="Pepin K.H."/>
            <person name="Palsikar V.B."/>
            <person name="Mitreva M."/>
            <person name="Wilson R.K."/>
        </authorList>
    </citation>
    <scope>NUCLEOTIDE SEQUENCE [LARGE SCALE GENOMIC DNA]</scope>
    <source>
        <strain evidence="9 10">ATCC BAA-474</strain>
    </source>
</reference>
<keyword evidence="4 7" id="KW-0812">Transmembrane</keyword>
<keyword evidence="10" id="KW-1185">Reference proteome</keyword>
<dbReference type="CDD" id="cd06261">
    <property type="entry name" value="TM_PBP2"/>
    <property type="match status" value="1"/>
</dbReference>
<dbReference type="STRING" id="1319815.HMPREF0202_01773"/>
<evidence type="ECO:0000256" key="7">
    <source>
        <dbReference type="RuleBase" id="RU363032"/>
    </source>
</evidence>
<evidence type="ECO:0000256" key="2">
    <source>
        <dbReference type="ARBA" id="ARBA00022448"/>
    </source>
</evidence>
<feature type="transmembrane region" description="Helical" evidence="7">
    <location>
        <begin position="232"/>
        <end position="253"/>
    </location>
</feature>
<accession>U7VB62</accession>
<dbReference type="PANTHER" id="PTHR30043">
    <property type="entry name" value="PHOSPHONATES TRANSPORT SYSTEM PERMEASE PROTEIN"/>
    <property type="match status" value="1"/>
</dbReference>
<feature type="transmembrane region" description="Helical" evidence="7">
    <location>
        <begin position="119"/>
        <end position="142"/>
    </location>
</feature>
<feature type="transmembrane region" description="Helical" evidence="7">
    <location>
        <begin position="202"/>
        <end position="220"/>
    </location>
</feature>
<feature type="domain" description="ABC transmembrane type-1" evidence="8">
    <location>
        <begin position="67"/>
        <end position="249"/>
    </location>
</feature>
<dbReference type="PROSITE" id="PS50928">
    <property type="entry name" value="ABC_TM1"/>
    <property type="match status" value="1"/>
</dbReference>
<evidence type="ECO:0000256" key="5">
    <source>
        <dbReference type="ARBA" id="ARBA00022989"/>
    </source>
</evidence>
<feature type="transmembrane region" description="Helical" evidence="7">
    <location>
        <begin position="67"/>
        <end position="91"/>
    </location>
</feature>
<gene>
    <name evidence="9" type="ORF">HMPREF0202_01773</name>
</gene>
<dbReference type="Pfam" id="PF00528">
    <property type="entry name" value="BPD_transp_1"/>
    <property type="match status" value="1"/>
</dbReference>
<dbReference type="Proteomes" id="UP000017081">
    <property type="component" value="Unassembled WGS sequence"/>
</dbReference>
<comment type="similarity">
    <text evidence="7">Belongs to the binding-protein-dependent transport system permease family.</text>
</comment>
<organism evidence="9 10">
    <name type="scientific">Cetobacterium somerae ATCC BAA-474</name>
    <dbReference type="NCBI Taxonomy" id="1319815"/>
    <lineage>
        <taxon>Bacteria</taxon>
        <taxon>Fusobacteriati</taxon>
        <taxon>Fusobacteriota</taxon>
        <taxon>Fusobacteriia</taxon>
        <taxon>Fusobacteriales</taxon>
        <taxon>Fusobacteriaceae</taxon>
        <taxon>Cetobacterium</taxon>
    </lineage>
</organism>
<dbReference type="Gene3D" id="1.10.3720.10">
    <property type="entry name" value="MetI-like"/>
    <property type="match status" value="1"/>
</dbReference>
<dbReference type="GO" id="GO:0015416">
    <property type="term" value="F:ABC-type phosphonate transporter activity"/>
    <property type="evidence" value="ECO:0007669"/>
    <property type="project" value="InterPro"/>
</dbReference>
<comment type="subcellular location">
    <subcellularLocation>
        <location evidence="1 7">Cell membrane</location>
        <topology evidence="1 7">Multi-pass membrane protein</topology>
    </subcellularLocation>
</comment>
<keyword evidence="6 7" id="KW-0472">Membrane</keyword>
<evidence type="ECO:0000256" key="6">
    <source>
        <dbReference type="ARBA" id="ARBA00023136"/>
    </source>
</evidence>
<evidence type="ECO:0000313" key="9">
    <source>
        <dbReference type="EMBL" id="ERT68384.1"/>
    </source>
</evidence>
<evidence type="ECO:0000256" key="3">
    <source>
        <dbReference type="ARBA" id="ARBA00022475"/>
    </source>
</evidence>
<dbReference type="HOGENOM" id="CLU_064254_1_2_0"/>
<name>U7VB62_9FUSO</name>
<proteinExistence type="inferred from homology"/>
<evidence type="ECO:0000256" key="1">
    <source>
        <dbReference type="ARBA" id="ARBA00004651"/>
    </source>
</evidence>
<dbReference type="InterPro" id="IPR005769">
    <property type="entry name" value="PhnE/PtxC"/>
</dbReference>
<comment type="caution">
    <text evidence="9">The sequence shown here is derived from an EMBL/GenBank/DDBJ whole genome shotgun (WGS) entry which is preliminary data.</text>
</comment>
<keyword evidence="3" id="KW-1003">Cell membrane</keyword>
<evidence type="ECO:0000259" key="8">
    <source>
        <dbReference type="PROSITE" id="PS50928"/>
    </source>
</evidence>
<evidence type="ECO:0000313" key="10">
    <source>
        <dbReference type="Proteomes" id="UP000017081"/>
    </source>
</evidence>
<evidence type="ECO:0000256" key="4">
    <source>
        <dbReference type="ARBA" id="ARBA00022692"/>
    </source>
</evidence>
<feature type="transmembrane region" description="Helical" evidence="7">
    <location>
        <begin position="12"/>
        <end position="28"/>
    </location>
</feature>
<dbReference type="NCBIfam" id="TIGR01097">
    <property type="entry name" value="PhnE"/>
    <property type="match status" value="1"/>
</dbReference>
<dbReference type="eggNOG" id="COG3639">
    <property type="taxonomic scope" value="Bacteria"/>
</dbReference>
<keyword evidence="2 7" id="KW-0813">Transport</keyword>
<dbReference type="InterPro" id="IPR035906">
    <property type="entry name" value="MetI-like_sf"/>
</dbReference>